<keyword evidence="3 6" id="KW-1133">Transmembrane helix</keyword>
<reference evidence="7" key="1">
    <citation type="submission" date="2009-04" db="EMBL/GenBank/DDBJ databases">
        <title>Rana catesbeiana ESTs and full-length cDNAs.</title>
        <authorList>
            <person name="Helbing C.C."/>
            <person name="Veldhoen N."/>
            <person name="Leong J."/>
            <person name="Koop B.F."/>
        </authorList>
    </citation>
    <scope>NUCLEOTIDE SEQUENCE</scope>
    <source>
        <tissue evidence="7">Mixed tissue</tissue>
    </source>
</reference>
<dbReference type="GO" id="GO:0016020">
    <property type="term" value="C:membrane"/>
    <property type="evidence" value="ECO:0007669"/>
    <property type="project" value="UniProtKB-SubCell"/>
</dbReference>
<sequence>MASAGSAASAYFQRASLLWMAVITLSMGFFAWTVFWPTKVPYEHLGPLGSFVQYLVKNHYSTLFNGFWVAWLIHVAEAAYSLRLCSAKGITDSGARRHWVLQTFLFGIASLSLLIAYKPVKKRR</sequence>
<evidence type="ECO:0000256" key="5">
    <source>
        <dbReference type="ARBA" id="ARBA00034834"/>
    </source>
</evidence>
<keyword evidence="4 6" id="KW-0472">Membrane</keyword>
<feature type="transmembrane region" description="Helical" evidence="6">
    <location>
        <begin position="99"/>
        <end position="117"/>
    </location>
</feature>
<dbReference type="AlphaFoldDB" id="C1C3M3"/>
<dbReference type="PANTHER" id="PTHR34104">
    <property type="entry name" value="TRANSMEMBRANE PROTEIN 254"/>
    <property type="match status" value="1"/>
</dbReference>
<evidence type="ECO:0000313" key="7">
    <source>
        <dbReference type="EMBL" id="ACO51583.1"/>
    </source>
</evidence>
<evidence type="ECO:0000256" key="3">
    <source>
        <dbReference type="ARBA" id="ARBA00022989"/>
    </source>
</evidence>
<evidence type="ECO:0000256" key="4">
    <source>
        <dbReference type="ARBA" id="ARBA00023136"/>
    </source>
</evidence>
<evidence type="ECO:0000256" key="1">
    <source>
        <dbReference type="ARBA" id="ARBA00004141"/>
    </source>
</evidence>
<dbReference type="EMBL" id="BT081452">
    <property type="protein sequence ID" value="ACO51583.1"/>
    <property type="molecule type" value="mRNA"/>
</dbReference>
<feature type="transmembrane region" description="Helical" evidence="6">
    <location>
        <begin position="17"/>
        <end position="35"/>
    </location>
</feature>
<gene>
    <name evidence="7" type="primary">CJ057</name>
</gene>
<dbReference type="InterPro" id="IPR028110">
    <property type="entry name" value="TMEM254"/>
</dbReference>
<proteinExistence type="evidence at transcript level"/>
<protein>
    <recommendedName>
        <fullName evidence="5">Transmembrane protein 254</fullName>
    </recommendedName>
</protein>
<name>C1C3M3_AQUCT</name>
<evidence type="ECO:0000256" key="6">
    <source>
        <dbReference type="SAM" id="Phobius"/>
    </source>
</evidence>
<evidence type="ECO:0000256" key="2">
    <source>
        <dbReference type="ARBA" id="ARBA00022692"/>
    </source>
</evidence>
<organism evidence="7">
    <name type="scientific">Aquarana catesbeiana</name>
    <name type="common">American bullfrog</name>
    <name type="synonym">Rana catesbeiana</name>
    <dbReference type="NCBI Taxonomy" id="8400"/>
    <lineage>
        <taxon>Eukaryota</taxon>
        <taxon>Metazoa</taxon>
        <taxon>Chordata</taxon>
        <taxon>Craniata</taxon>
        <taxon>Vertebrata</taxon>
        <taxon>Euteleostomi</taxon>
        <taxon>Amphibia</taxon>
        <taxon>Batrachia</taxon>
        <taxon>Anura</taxon>
        <taxon>Neobatrachia</taxon>
        <taxon>Ranoidea</taxon>
        <taxon>Ranidae</taxon>
        <taxon>Aquarana</taxon>
    </lineage>
</organism>
<keyword evidence="2 6" id="KW-0812">Transmembrane</keyword>
<dbReference type="Pfam" id="PF14934">
    <property type="entry name" value="TMEM254"/>
    <property type="match status" value="1"/>
</dbReference>
<accession>C1C3M3</accession>
<dbReference type="PANTHER" id="PTHR34104:SF3">
    <property type="entry name" value="TRANSMEMBRANE PROTEIN 254"/>
    <property type="match status" value="1"/>
</dbReference>
<comment type="subcellular location">
    <subcellularLocation>
        <location evidence="1">Membrane</location>
        <topology evidence="1">Multi-pass membrane protein</topology>
    </subcellularLocation>
</comment>